<protein>
    <recommendedName>
        <fullName evidence="6">Mid2 domain-containing protein</fullName>
    </recommendedName>
</protein>
<feature type="region of interest" description="Disordered" evidence="1">
    <location>
        <begin position="30"/>
        <end position="60"/>
    </location>
</feature>
<feature type="region of interest" description="Disordered" evidence="1">
    <location>
        <begin position="196"/>
        <end position="229"/>
    </location>
</feature>
<evidence type="ECO:0000256" key="2">
    <source>
        <dbReference type="SAM" id="Phobius"/>
    </source>
</evidence>
<evidence type="ECO:0000313" key="5">
    <source>
        <dbReference type="Proteomes" id="UP000053317"/>
    </source>
</evidence>
<reference evidence="4 5" key="2">
    <citation type="submission" date="2015-05" db="EMBL/GenBank/DDBJ databases">
        <authorList>
            <person name="Morales-Cruz A."/>
            <person name="Amrine K.C."/>
            <person name="Cantu D."/>
        </authorList>
    </citation>
    <scope>NUCLEOTIDE SEQUENCE [LARGE SCALE GENOMIC DNA]</scope>
    <source>
        <strain evidence="4">UCRPC4</strain>
    </source>
</reference>
<comment type="caution">
    <text evidence="4">The sequence shown here is derived from an EMBL/GenBank/DDBJ whole genome shotgun (WGS) entry which is preliminary data.</text>
</comment>
<keyword evidence="3" id="KW-0732">Signal</keyword>
<dbReference type="InterPro" id="IPR028000">
    <property type="entry name" value="Pma1"/>
</dbReference>
<feature type="signal peptide" evidence="3">
    <location>
        <begin position="1"/>
        <end position="23"/>
    </location>
</feature>
<dbReference type="Pfam" id="PF14610">
    <property type="entry name" value="Psg1"/>
    <property type="match status" value="1"/>
</dbReference>
<name>A0A0G2GEX7_PHACM</name>
<keyword evidence="2" id="KW-0472">Membrane</keyword>
<evidence type="ECO:0008006" key="6">
    <source>
        <dbReference type="Google" id="ProtNLM"/>
    </source>
</evidence>
<evidence type="ECO:0000256" key="1">
    <source>
        <dbReference type="SAM" id="MobiDB-lite"/>
    </source>
</evidence>
<reference evidence="4 5" key="1">
    <citation type="submission" date="2015-05" db="EMBL/GenBank/DDBJ databases">
        <title>Distinctive expansion of gene families associated with plant cell wall degradation and secondary metabolism in the genomes of grapevine trunk pathogens.</title>
        <authorList>
            <person name="Lawrence D.P."/>
            <person name="Travadon R."/>
            <person name="Rolshausen P.E."/>
            <person name="Baumgartner K."/>
        </authorList>
    </citation>
    <scope>NUCLEOTIDE SEQUENCE [LARGE SCALE GENOMIC DNA]</scope>
    <source>
        <strain evidence="4">UCRPC4</strain>
    </source>
</reference>
<feature type="compositionally biased region" description="Low complexity" evidence="1">
    <location>
        <begin position="31"/>
        <end position="47"/>
    </location>
</feature>
<dbReference type="Proteomes" id="UP000053317">
    <property type="component" value="Unassembled WGS sequence"/>
</dbReference>
<gene>
    <name evidence="4" type="ORF">UCRPC4_g03360</name>
</gene>
<feature type="transmembrane region" description="Helical" evidence="2">
    <location>
        <begin position="237"/>
        <end position="262"/>
    </location>
</feature>
<dbReference type="AlphaFoldDB" id="A0A0G2GEX7"/>
<dbReference type="OrthoDB" id="4084551at2759"/>
<accession>A0A0G2GEX7</accession>
<keyword evidence="5" id="KW-1185">Reference proteome</keyword>
<sequence length="335" mass="34800">MMRSSAVLYGLSLTLGLIYPTAAHRVHRRAAGSASTTSAVPTSLLTAETEESTSSEALLTASASSVSGAATSPTATGSSSTATSSSVAECQSSGGTYAPFCKPSDGSSVTVGTSFDVTWDPSYFNSTTTVAIEISYANSSTSSSSDSVYSSDEVENTVGYMSIVPKKSWLGGSSSANITLNFAVLEDDGSSSANILTGPTVTLESDNTSTESSSDSETSGSLLSSSTESSQRSSKNLGLVVGLTIALAFICLLFVSGVFLWYRRYKMNNRGYGVGRSRNERLGGWRDSWYGNGNGTRPSTGTGTMKLGEMQSANAPLPSPPRPPRPVTKDLSLRI</sequence>
<feature type="compositionally biased region" description="Pro residues" evidence="1">
    <location>
        <begin position="317"/>
        <end position="326"/>
    </location>
</feature>
<evidence type="ECO:0000256" key="3">
    <source>
        <dbReference type="SAM" id="SignalP"/>
    </source>
</evidence>
<keyword evidence="2" id="KW-1133">Transmembrane helix</keyword>
<proteinExistence type="predicted"/>
<keyword evidence="2" id="KW-0812">Transmembrane</keyword>
<feature type="chain" id="PRO_5002544888" description="Mid2 domain-containing protein" evidence="3">
    <location>
        <begin position="24"/>
        <end position="335"/>
    </location>
</feature>
<evidence type="ECO:0000313" key="4">
    <source>
        <dbReference type="EMBL" id="KKY22173.1"/>
    </source>
</evidence>
<organism evidence="4 5">
    <name type="scientific">Phaeomoniella chlamydospora</name>
    <name type="common">Phaeoacremonium chlamydosporum</name>
    <dbReference type="NCBI Taxonomy" id="158046"/>
    <lineage>
        <taxon>Eukaryota</taxon>
        <taxon>Fungi</taxon>
        <taxon>Dikarya</taxon>
        <taxon>Ascomycota</taxon>
        <taxon>Pezizomycotina</taxon>
        <taxon>Eurotiomycetes</taxon>
        <taxon>Chaetothyriomycetidae</taxon>
        <taxon>Phaeomoniellales</taxon>
        <taxon>Phaeomoniellaceae</taxon>
        <taxon>Phaeomoniella</taxon>
    </lineage>
</organism>
<feature type="compositionally biased region" description="Low complexity" evidence="1">
    <location>
        <begin position="202"/>
        <end position="229"/>
    </location>
</feature>
<dbReference type="EMBL" id="LCWF01000079">
    <property type="protein sequence ID" value="KKY22173.1"/>
    <property type="molecule type" value="Genomic_DNA"/>
</dbReference>
<feature type="region of interest" description="Disordered" evidence="1">
    <location>
        <begin position="290"/>
        <end position="335"/>
    </location>
</feature>